<dbReference type="Proteomes" id="UP000499080">
    <property type="component" value="Unassembled WGS sequence"/>
</dbReference>
<evidence type="ECO:0000256" key="1">
    <source>
        <dbReference type="SAM" id="MobiDB-lite"/>
    </source>
</evidence>
<evidence type="ECO:0000313" key="3">
    <source>
        <dbReference type="Proteomes" id="UP000499080"/>
    </source>
</evidence>
<name>A0A4Y2A138_ARAVE</name>
<feature type="region of interest" description="Disordered" evidence="1">
    <location>
        <begin position="35"/>
        <end position="78"/>
    </location>
</feature>
<comment type="caution">
    <text evidence="2">The sequence shown here is derived from an EMBL/GenBank/DDBJ whole genome shotgun (WGS) entry which is preliminary data.</text>
</comment>
<protein>
    <submittedName>
        <fullName evidence="2">Uncharacterized protein</fullName>
    </submittedName>
</protein>
<evidence type="ECO:0000313" key="2">
    <source>
        <dbReference type="EMBL" id="GBL73016.1"/>
    </source>
</evidence>
<sequence>KGSDGTIVTDEKLRKTAESLLTAYAFIMHDPIHGGASVESGFEPRAIRPQSRDLTTKPPRPMRESNSIIYPTEESDAT</sequence>
<accession>A0A4Y2A138</accession>
<reference evidence="2 3" key="1">
    <citation type="journal article" date="2019" name="Sci. Rep.">
        <title>Orb-weaving spider Araneus ventricosus genome elucidates the spidroin gene catalogue.</title>
        <authorList>
            <person name="Kono N."/>
            <person name="Nakamura H."/>
            <person name="Ohtoshi R."/>
            <person name="Moran D.A.P."/>
            <person name="Shinohara A."/>
            <person name="Yoshida Y."/>
            <person name="Fujiwara M."/>
            <person name="Mori M."/>
            <person name="Tomita M."/>
            <person name="Arakawa K."/>
        </authorList>
    </citation>
    <scope>NUCLEOTIDE SEQUENCE [LARGE SCALE GENOMIC DNA]</scope>
</reference>
<dbReference type="AlphaFoldDB" id="A0A4Y2A138"/>
<keyword evidence="3" id="KW-1185">Reference proteome</keyword>
<gene>
    <name evidence="2" type="ORF">AVEN_240232_1</name>
</gene>
<feature type="non-terminal residue" evidence="2">
    <location>
        <position position="1"/>
    </location>
</feature>
<organism evidence="2 3">
    <name type="scientific">Araneus ventricosus</name>
    <name type="common">Orbweaver spider</name>
    <name type="synonym">Epeira ventricosa</name>
    <dbReference type="NCBI Taxonomy" id="182803"/>
    <lineage>
        <taxon>Eukaryota</taxon>
        <taxon>Metazoa</taxon>
        <taxon>Ecdysozoa</taxon>
        <taxon>Arthropoda</taxon>
        <taxon>Chelicerata</taxon>
        <taxon>Arachnida</taxon>
        <taxon>Araneae</taxon>
        <taxon>Araneomorphae</taxon>
        <taxon>Entelegynae</taxon>
        <taxon>Araneoidea</taxon>
        <taxon>Araneidae</taxon>
        <taxon>Araneus</taxon>
    </lineage>
</organism>
<proteinExistence type="predicted"/>
<dbReference type="EMBL" id="BGPR01079088">
    <property type="protein sequence ID" value="GBL73016.1"/>
    <property type="molecule type" value="Genomic_DNA"/>
</dbReference>